<accession>A0AAV0ATA1</accession>
<dbReference type="InterPro" id="IPR032675">
    <property type="entry name" value="LRR_dom_sf"/>
</dbReference>
<dbReference type="PANTHER" id="PTHR24113">
    <property type="entry name" value="RAN GTPASE-ACTIVATING PROTEIN 1"/>
    <property type="match status" value="1"/>
</dbReference>
<evidence type="ECO:0008006" key="6">
    <source>
        <dbReference type="Google" id="ProtNLM"/>
    </source>
</evidence>
<evidence type="ECO:0000313" key="5">
    <source>
        <dbReference type="Proteomes" id="UP001153365"/>
    </source>
</evidence>
<dbReference type="Proteomes" id="UP001153365">
    <property type="component" value="Unassembled WGS sequence"/>
</dbReference>
<evidence type="ECO:0000256" key="1">
    <source>
        <dbReference type="ARBA" id="ARBA00022468"/>
    </source>
</evidence>
<evidence type="ECO:0000313" key="4">
    <source>
        <dbReference type="EMBL" id="CAH7672782.1"/>
    </source>
</evidence>
<dbReference type="GO" id="GO:0005634">
    <property type="term" value="C:nucleus"/>
    <property type="evidence" value="ECO:0007669"/>
    <property type="project" value="TreeGrafter"/>
</dbReference>
<dbReference type="InterPro" id="IPR001611">
    <property type="entry name" value="Leu-rich_rpt"/>
</dbReference>
<reference evidence="4" key="1">
    <citation type="submission" date="2022-06" db="EMBL/GenBank/DDBJ databases">
        <authorList>
            <consortium name="SYNGENTA / RWTH Aachen University"/>
        </authorList>
    </citation>
    <scope>NUCLEOTIDE SEQUENCE</scope>
</reference>
<dbReference type="InterPro" id="IPR027038">
    <property type="entry name" value="RanGap"/>
</dbReference>
<organism evidence="4 5">
    <name type="scientific">Phakopsora pachyrhizi</name>
    <name type="common">Asian soybean rust disease fungus</name>
    <dbReference type="NCBI Taxonomy" id="170000"/>
    <lineage>
        <taxon>Eukaryota</taxon>
        <taxon>Fungi</taxon>
        <taxon>Dikarya</taxon>
        <taxon>Basidiomycota</taxon>
        <taxon>Pucciniomycotina</taxon>
        <taxon>Pucciniomycetes</taxon>
        <taxon>Pucciniales</taxon>
        <taxon>Phakopsoraceae</taxon>
        <taxon>Phakopsora</taxon>
    </lineage>
</organism>
<protein>
    <recommendedName>
        <fullName evidence="6">RNI-like protein</fullName>
    </recommendedName>
</protein>
<evidence type="ECO:0000256" key="3">
    <source>
        <dbReference type="ARBA" id="ARBA00022737"/>
    </source>
</evidence>
<dbReference type="GO" id="GO:0031267">
    <property type="term" value="F:small GTPase binding"/>
    <property type="evidence" value="ECO:0007669"/>
    <property type="project" value="TreeGrafter"/>
</dbReference>
<keyword evidence="2" id="KW-0433">Leucine-rich repeat</keyword>
<dbReference type="EMBL" id="CALTRL010001496">
    <property type="protein sequence ID" value="CAH7672782.1"/>
    <property type="molecule type" value="Genomic_DNA"/>
</dbReference>
<dbReference type="GO" id="GO:0005829">
    <property type="term" value="C:cytosol"/>
    <property type="evidence" value="ECO:0007669"/>
    <property type="project" value="TreeGrafter"/>
</dbReference>
<dbReference type="Pfam" id="PF13516">
    <property type="entry name" value="LRR_6"/>
    <property type="match status" value="1"/>
</dbReference>
<dbReference type="GO" id="GO:0048471">
    <property type="term" value="C:perinuclear region of cytoplasm"/>
    <property type="evidence" value="ECO:0007669"/>
    <property type="project" value="TreeGrafter"/>
</dbReference>
<keyword evidence="5" id="KW-1185">Reference proteome</keyword>
<dbReference type="GO" id="GO:0005096">
    <property type="term" value="F:GTPase activator activity"/>
    <property type="evidence" value="ECO:0007669"/>
    <property type="project" value="UniProtKB-KW"/>
</dbReference>
<dbReference type="SUPFAM" id="SSF52047">
    <property type="entry name" value="RNI-like"/>
    <property type="match status" value="1"/>
</dbReference>
<name>A0AAV0ATA1_PHAPC</name>
<keyword evidence="1" id="KW-0343">GTPase activation</keyword>
<dbReference type="AlphaFoldDB" id="A0AAV0ATA1"/>
<proteinExistence type="predicted"/>
<dbReference type="GO" id="GO:0006913">
    <property type="term" value="P:nucleocytoplasmic transport"/>
    <property type="evidence" value="ECO:0007669"/>
    <property type="project" value="TreeGrafter"/>
</dbReference>
<comment type="caution">
    <text evidence="4">The sequence shown here is derived from an EMBL/GenBank/DDBJ whole genome shotgun (WGS) entry which is preliminary data.</text>
</comment>
<evidence type="ECO:0000256" key="2">
    <source>
        <dbReference type="ARBA" id="ARBA00022614"/>
    </source>
</evidence>
<gene>
    <name evidence="4" type="ORF">PPACK8108_LOCUS7613</name>
</gene>
<sequence length="503" mass="56618">MRNLIDSYQSYEVKRMSFFLPILQALYGLPSRTHERLWVLQQTIKDSDRGGFTTPERQQDHISYHDAGLRGAKGAFIVLEALATNPFASRLTLSHNFLADDGAKKLSIRSKFANSRRNTRIRELNLASNSISDSGFSDVIIGWNELTDLYLSNNQITLTSSPSPMLSLGRLGLLSLTSNPIDNRSIALLFRDPRFAPPELKILHLSACRLDSSVAFALATWLEDNSRSASLEWLAVNGNEWGRPGCERIVWALARRNGNKNLLRLEMLSCDSSTTTDERSLEFQRTSGGSGDHIIDLDAQELKELRAKVDSAGWKALLEKCETRNQVLRLATRRAAIGLISTARTVLLGSPGPLSTQRGKFPWRRLPEEIKELIWRWVAILSAYPTLENQPVGLKQPSISDLTSYIYVMGQEGCDDQPGSEPWSTIPEPLTGAQLLEAIRYAQDRDSLQCEILFRVQFNYENRPKGLNLHRPAVEIRRIEDEADRLGKESVLKACGCERFKAY</sequence>
<dbReference type="PANTHER" id="PTHR24113:SF12">
    <property type="entry name" value="RAN GTPASE-ACTIVATING PROTEIN 1"/>
    <property type="match status" value="1"/>
</dbReference>
<keyword evidence="3" id="KW-0677">Repeat</keyword>
<dbReference type="Gene3D" id="3.80.10.10">
    <property type="entry name" value="Ribonuclease Inhibitor"/>
    <property type="match status" value="2"/>
</dbReference>